<comment type="subcellular location">
    <subcellularLocation>
        <location evidence="1">Cell membrane</location>
        <topology evidence="1">Multi-pass membrane protein</topology>
    </subcellularLocation>
</comment>
<feature type="transmembrane region" description="Helical" evidence="8">
    <location>
        <begin position="12"/>
        <end position="36"/>
    </location>
</feature>
<dbReference type="GO" id="GO:0022857">
    <property type="term" value="F:transmembrane transporter activity"/>
    <property type="evidence" value="ECO:0007669"/>
    <property type="project" value="InterPro"/>
</dbReference>
<evidence type="ECO:0000259" key="9">
    <source>
        <dbReference type="PROSITE" id="PS50850"/>
    </source>
</evidence>
<feature type="transmembrane region" description="Helical" evidence="8">
    <location>
        <begin position="171"/>
        <end position="189"/>
    </location>
</feature>
<accession>A0A2N6LEB6</accession>
<feature type="transmembrane region" description="Helical" evidence="8">
    <location>
        <begin position="366"/>
        <end position="390"/>
    </location>
</feature>
<evidence type="ECO:0000313" key="11">
    <source>
        <dbReference type="Proteomes" id="UP000235081"/>
    </source>
</evidence>
<dbReference type="AlphaFoldDB" id="A0A2N6LEB6"/>
<keyword evidence="4" id="KW-1003">Cell membrane</keyword>
<gene>
    <name evidence="10" type="ORF">CEN46_13980</name>
</gene>
<feature type="transmembrane region" description="Helical" evidence="8">
    <location>
        <begin position="257"/>
        <end position="276"/>
    </location>
</feature>
<keyword evidence="6 8" id="KW-1133">Transmembrane helix</keyword>
<dbReference type="EMBL" id="NMQE01000410">
    <property type="protein sequence ID" value="PMB21654.1"/>
    <property type="molecule type" value="Genomic_DNA"/>
</dbReference>
<organism evidence="10 11">
    <name type="scientific">Fischerella thermalis CCMEE 5318</name>
    <dbReference type="NCBI Taxonomy" id="2019666"/>
    <lineage>
        <taxon>Bacteria</taxon>
        <taxon>Bacillati</taxon>
        <taxon>Cyanobacteriota</taxon>
        <taxon>Cyanophyceae</taxon>
        <taxon>Nostocales</taxon>
        <taxon>Hapalosiphonaceae</taxon>
        <taxon>Fischerella</taxon>
    </lineage>
</organism>
<feature type="transmembrane region" description="Helical" evidence="8">
    <location>
        <begin position="283"/>
        <end position="301"/>
    </location>
</feature>
<feature type="transmembrane region" description="Helical" evidence="8">
    <location>
        <begin position="110"/>
        <end position="129"/>
    </location>
</feature>
<evidence type="ECO:0000313" key="10">
    <source>
        <dbReference type="EMBL" id="PMB21654.1"/>
    </source>
</evidence>
<dbReference type="Gene3D" id="1.20.1250.20">
    <property type="entry name" value="MFS general substrate transporter like domains"/>
    <property type="match status" value="1"/>
</dbReference>
<feature type="transmembrane region" description="Helical" evidence="8">
    <location>
        <begin position="141"/>
        <end position="165"/>
    </location>
</feature>
<evidence type="ECO:0000256" key="4">
    <source>
        <dbReference type="ARBA" id="ARBA00022475"/>
    </source>
</evidence>
<dbReference type="Pfam" id="PF07690">
    <property type="entry name" value="MFS_1"/>
    <property type="match status" value="1"/>
</dbReference>
<comment type="similarity">
    <text evidence="2">Belongs to the major facilitator superfamily.</text>
</comment>
<dbReference type="PANTHER" id="PTHR43271:SF2">
    <property type="entry name" value="BLL2771 PROTEIN"/>
    <property type="match status" value="1"/>
</dbReference>
<feature type="transmembrane region" description="Helical" evidence="8">
    <location>
        <begin position="307"/>
        <end position="330"/>
    </location>
</feature>
<dbReference type="CDD" id="cd17324">
    <property type="entry name" value="MFS_NepI_like"/>
    <property type="match status" value="1"/>
</dbReference>
<dbReference type="InterPro" id="IPR036259">
    <property type="entry name" value="MFS_trans_sf"/>
</dbReference>
<dbReference type="RefSeq" id="WP_102182030.1">
    <property type="nucleotide sequence ID" value="NZ_NMQE01000410.1"/>
</dbReference>
<feature type="transmembrane region" description="Helical" evidence="8">
    <location>
        <begin position="83"/>
        <end position="104"/>
    </location>
</feature>
<evidence type="ECO:0000256" key="1">
    <source>
        <dbReference type="ARBA" id="ARBA00004651"/>
    </source>
</evidence>
<keyword evidence="5 8" id="KW-0812">Transmembrane</keyword>
<evidence type="ECO:0000256" key="3">
    <source>
        <dbReference type="ARBA" id="ARBA00022448"/>
    </source>
</evidence>
<dbReference type="InterPro" id="IPR020846">
    <property type="entry name" value="MFS_dom"/>
</dbReference>
<dbReference type="GO" id="GO:0005886">
    <property type="term" value="C:plasma membrane"/>
    <property type="evidence" value="ECO:0007669"/>
    <property type="project" value="UniProtKB-SubCell"/>
</dbReference>
<dbReference type="InterPro" id="IPR011701">
    <property type="entry name" value="MFS"/>
</dbReference>
<keyword evidence="7 8" id="KW-0472">Membrane</keyword>
<sequence>MYKNRRIFTPALNVPLVITVLSVCALLVLSQLYLAIPLIPVIREYFHISPIAATWIASTFGFAYAFGFLIFGPLCDRFGCKVLLVPGLAMLALITIAVGASPSFDFLIKFRTLQGFLAATFAPIALVYVSEVLPVSTRATGIACVSTGFLLAGIVGQIYSSIVILTYGWRWIFWFLAIAYTVAAFIVAYRFPDSVTKKSATSVLSVYKNMIFLLKSHRLLAAYTAAFMVLLSFVSMYSGLEPHLVSRYGISQNNLLFIRMAGIPGMLLAPFTSSFIKRWGSKNVVLTGLVLASVGLALEAISGQLLILVLSSSIFVAGISAIMPSLIALVGSIATGASGSALALYTFVLFIGASFGPLVTNLLNPIGFSGLCTILALFLLITAFIININIQGTTQIG</sequence>
<evidence type="ECO:0000256" key="2">
    <source>
        <dbReference type="ARBA" id="ARBA00008335"/>
    </source>
</evidence>
<name>A0A2N6LEB6_9CYAN</name>
<dbReference type="PANTHER" id="PTHR43271">
    <property type="entry name" value="BLL2771 PROTEIN"/>
    <property type="match status" value="1"/>
</dbReference>
<feature type="domain" description="Major facilitator superfamily (MFS) profile" evidence="9">
    <location>
        <begin position="17"/>
        <end position="394"/>
    </location>
</feature>
<dbReference type="PROSITE" id="PS50850">
    <property type="entry name" value="MFS"/>
    <property type="match status" value="1"/>
</dbReference>
<evidence type="ECO:0000256" key="8">
    <source>
        <dbReference type="SAM" id="Phobius"/>
    </source>
</evidence>
<evidence type="ECO:0000256" key="5">
    <source>
        <dbReference type="ARBA" id="ARBA00022692"/>
    </source>
</evidence>
<feature type="transmembrane region" description="Helical" evidence="8">
    <location>
        <begin position="219"/>
        <end position="237"/>
    </location>
</feature>
<evidence type="ECO:0000256" key="6">
    <source>
        <dbReference type="ARBA" id="ARBA00022989"/>
    </source>
</evidence>
<evidence type="ECO:0000256" key="7">
    <source>
        <dbReference type="ARBA" id="ARBA00023136"/>
    </source>
</evidence>
<dbReference type="Proteomes" id="UP000235081">
    <property type="component" value="Unassembled WGS sequence"/>
</dbReference>
<proteinExistence type="inferred from homology"/>
<keyword evidence="3" id="KW-0813">Transport</keyword>
<dbReference type="SUPFAM" id="SSF103473">
    <property type="entry name" value="MFS general substrate transporter"/>
    <property type="match status" value="1"/>
</dbReference>
<comment type="caution">
    <text evidence="10">The sequence shown here is derived from an EMBL/GenBank/DDBJ whole genome shotgun (WGS) entry which is preliminary data.</text>
</comment>
<reference evidence="10 11" key="1">
    <citation type="submission" date="2017-07" db="EMBL/GenBank/DDBJ databases">
        <title>Genomes of Fischerella (Mastigocladus) sp. strains.</title>
        <authorList>
            <person name="Miller S.R."/>
        </authorList>
    </citation>
    <scope>NUCLEOTIDE SEQUENCE [LARGE SCALE GENOMIC DNA]</scope>
    <source>
        <strain evidence="10 11">CCMEE 5318</strain>
    </source>
</reference>
<protein>
    <submittedName>
        <fullName evidence="10">MFS transporter</fullName>
    </submittedName>
</protein>
<feature type="transmembrane region" description="Helical" evidence="8">
    <location>
        <begin position="48"/>
        <end position="71"/>
    </location>
</feature>